<evidence type="ECO:0000256" key="2">
    <source>
        <dbReference type="SAM" id="SignalP"/>
    </source>
</evidence>
<dbReference type="AlphaFoldDB" id="A0A6G1HIK4"/>
<evidence type="ECO:0000313" key="4">
    <source>
        <dbReference type="Proteomes" id="UP000799640"/>
    </source>
</evidence>
<feature type="compositionally biased region" description="Pro residues" evidence="1">
    <location>
        <begin position="139"/>
        <end position="148"/>
    </location>
</feature>
<name>A0A6G1HIK4_9PEZI</name>
<accession>A0A6G1HIK4</accession>
<feature type="compositionally biased region" description="Pro residues" evidence="1">
    <location>
        <begin position="82"/>
        <end position="96"/>
    </location>
</feature>
<keyword evidence="4" id="KW-1185">Reference proteome</keyword>
<dbReference type="Proteomes" id="UP000799640">
    <property type="component" value="Unassembled WGS sequence"/>
</dbReference>
<feature type="compositionally biased region" description="Pro residues" evidence="1">
    <location>
        <begin position="53"/>
        <end position="71"/>
    </location>
</feature>
<reference evidence="3" key="1">
    <citation type="journal article" date="2020" name="Stud. Mycol.">
        <title>101 Dothideomycetes genomes: a test case for predicting lifestyles and emergence of pathogens.</title>
        <authorList>
            <person name="Haridas S."/>
            <person name="Albert R."/>
            <person name="Binder M."/>
            <person name="Bloem J."/>
            <person name="Labutti K."/>
            <person name="Salamov A."/>
            <person name="Andreopoulos B."/>
            <person name="Baker S."/>
            <person name="Barry K."/>
            <person name="Bills G."/>
            <person name="Bluhm B."/>
            <person name="Cannon C."/>
            <person name="Castanera R."/>
            <person name="Culley D."/>
            <person name="Daum C."/>
            <person name="Ezra D."/>
            <person name="Gonzalez J."/>
            <person name="Henrissat B."/>
            <person name="Kuo A."/>
            <person name="Liang C."/>
            <person name="Lipzen A."/>
            <person name="Lutzoni F."/>
            <person name="Magnuson J."/>
            <person name="Mondo S."/>
            <person name="Nolan M."/>
            <person name="Ohm R."/>
            <person name="Pangilinan J."/>
            <person name="Park H.-J."/>
            <person name="Ramirez L."/>
            <person name="Alfaro M."/>
            <person name="Sun H."/>
            <person name="Tritt A."/>
            <person name="Yoshinaga Y."/>
            <person name="Zwiers L.-H."/>
            <person name="Turgeon B."/>
            <person name="Goodwin S."/>
            <person name="Spatafora J."/>
            <person name="Crous P."/>
            <person name="Grigoriev I."/>
        </authorList>
    </citation>
    <scope>NUCLEOTIDE SEQUENCE</scope>
    <source>
        <strain evidence="3">CBS 262.69</strain>
    </source>
</reference>
<feature type="compositionally biased region" description="Pro residues" evidence="1">
    <location>
        <begin position="104"/>
        <end position="122"/>
    </location>
</feature>
<sequence>MKPTTLLLLLLGALPSLSLADVNSALAPAPDLLHVEAPRASTEPPRKRMEEAAPPPKKSTPPKAVPPPKQSVPPKQNVPPKQSAPPKPASPPPKPAKPSLKPSTLPPKPATPPPKGASPPLPKFLKGKALNSPPKDLPKGPPGPPRKAPAPKQLSAGRSCACKNAMPKLPKRTLEPVFFSAEEFEALRAELDVTGNDVAEVGEAADAALVEFTMNEGPNYVYWGQKGDQLTTSGLCGCHAIIIASPLGAVGMHVSVMAGANPQSFPDVNKLQEYVTKVLVGAVEVSEKLFKDLTAAACNQLLVEQQAEIANAQAVGWSAAQIETGKSTQATEYWACNRGKGLLFVANDSILQRFLDQAASSAQRTLSQLGVATSVQRYTPDSSYGKGYMSVGSIWRAMPQGVLFDGTLYNFPG</sequence>
<feature type="chain" id="PRO_5026017462" evidence="2">
    <location>
        <begin position="21"/>
        <end position="413"/>
    </location>
</feature>
<keyword evidence="2" id="KW-0732">Signal</keyword>
<protein>
    <submittedName>
        <fullName evidence="3">Uncharacterized protein</fullName>
    </submittedName>
</protein>
<gene>
    <name evidence="3" type="ORF">EJ06DRAFT_560354</name>
</gene>
<dbReference type="EMBL" id="ML996710">
    <property type="protein sequence ID" value="KAF2395888.1"/>
    <property type="molecule type" value="Genomic_DNA"/>
</dbReference>
<feature type="region of interest" description="Disordered" evidence="1">
    <location>
        <begin position="35"/>
        <end position="157"/>
    </location>
</feature>
<proteinExistence type="predicted"/>
<evidence type="ECO:0000313" key="3">
    <source>
        <dbReference type="EMBL" id="KAF2395888.1"/>
    </source>
</evidence>
<feature type="signal peptide" evidence="2">
    <location>
        <begin position="1"/>
        <end position="20"/>
    </location>
</feature>
<feature type="compositionally biased region" description="Low complexity" evidence="1">
    <location>
        <begin position="72"/>
        <end position="81"/>
    </location>
</feature>
<dbReference type="PRINTS" id="PR01217">
    <property type="entry name" value="PRICHEXTENSN"/>
</dbReference>
<organism evidence="3 4">
    <name type="scientific">Trichodelitschia bisporula</name>
    <dbReference type="NCBI Taxonomy" id="703511"/>
    <lineage>
        <taxon>Eukaryota</taxon>
        <taxon>Fungi</taxon>
        <taxon>Dikarya</taxon>
        <taxon>Ascomycota</taxon>
        <taxon>Pezizomycotina</taxon>
        <taxon>Dothideomycetes</taxon>
        <taxon>Dothideomycetes incertae sedis</taxon>
        <taxon>Phaeotrichales</taxon>
        <taxon>Phaeotrichaceae</taxon>
        <taxon>Trichodelitschia</taxon>
    </lineage>
</organism>
<evidence type="ECO:0000256" key="1">
    <source>
        <dbReference type="SAM" id="MobiDB-lite"/>
    </source>
</evidence>